<feature type="compositionally biased region" description="Polar residues" evidence="1">
    <location>
        <begin position="257"/>
        <end position="268"/>
    </location>
</feature>
<dbReference type="OrthoDB" id="3796255at2759"/>
<organism evidence="2 3">
    <name type="scientific">Didymella rabiei</name>
    <name type="common">Chickpea ascochyta blight fungus</name>
    <name type="synonym">Mycosphaerella rabiei</name>
    <dbReference type="NCBI Taxonomy" id="5454"/>
    <lineage>
        <taxon>Eukaryota</taxon>
        <taxon>Fungi</taxon>
        <taxon>Dikarya</taxon>
        <taxon>Ascomycota</taxon>
        <taxon>Pezizomycotina</taxon>
        <taxon>Dothideomycetes</taxon>
        <taxon>Pleosporomycetidae</taxon>
        <taxon>Pleosporales</taxon>
        <taxon>Pleosporineae</taxon>
        <taxon>Didymellaceae</taxon>
        <taxon>Ascochyta</taxon>
    </lineage>
</organism>
<feature type="region of interest" description="Disordered" evidence="1">
    <location>
        <begin position="377"/>
        <end position="427"/>
    </location>
</feature>
<gene>
    <name evidence="2" type="ORF">ST47_g7951</name>
</gene>
<feature type="region of interest" description="Disordered" evidence="1">
    <location>
        <begin position="227"/>
        <end position="319"/>
    </location>
</feature>
<feature type="compositionally biased region" description="Polar residues" evidence="1">
    <location>
        <begin position="21"/>
        <end position="37"/>
    </location>
</feature>
<feature type="compositionally biased region" description="Basic and acidic residues" evidence="1">
    <location>
        <begin position="41"/>
        <end position="53"/>
    </location>
</feature>
<keyword evidence="3" id="KW-1185">Reference proteome</keyword>
<dbReference type="PROSITE" id="PS00028">
    <property type="entry name" value="ZINC_FINGER_C2H2_1"/>
    <property type="match status" value="2"/>
</dbReference>
<sequence length="471" mass="52504">MSISNRLPYGVAREQALIAQQNRNNAPSNWPESSRSPPTFKEGDPIRKTDTHRPQAGVNAAVKPKGVNDPFDDSHSVHIKDTNSFTYWKCPRCQSQRVRSPERLMNLARTGRYFFECSAPNCGTALVVIRRKDSALDTVEELREPLVEGELTIHGKNEVVPTTKLLKKMKKKRRITKKLERVKKGWAKSKRFVREKGKAFVGTLGWLNRPTADSDTSESVKVVTAPLKSVSQDRPDVPPPLTLSTLQLSKRVKSDTRLASSTPASQPLRSVSDGSGGSRRDHHPQEPPDSQRFSRSSDIDSDQASFASRRTEEMMEASGPAHSLNAIVAGPPNELMQQAKEKGKRPVKATELFLQCRFCSATFSGDDALLLHVTSSHSEMGGKLPVQPSSTDLSRGVGRKPSQQDKRSLCEGEEEEEGHGEEDSVYDDDEELYPQCQYCPHTFNSDTGRLKHQAEAHPDEVEREVWAVRTL</sequence>
<dbReference type="EMBL" id="JYNV01000262">
    <property type="protein sequence ID" value="KZM20924.1"/>
    <property type="molecule type" value="Genomic_DNA"/>
</dbReference>
<evidence type="ECO:0000256" key="1">
    <source>
        <dbReference type="SAM" id="MobiDB-lite"/>
    </source>
</evidence>
<accession>A0A163A156</accession>
<evidence type="ECO:0000313" key="2">
    <source>
        <dbReference type="EMBL" id="KZM20924.1"/>
    </source>
</evidence>
<dbReference type="AlphaFoldDB" id="A0A163A156"/>
<proteinExistence type="predicted"/>
<feature type="region of interest" description="Disordered" evidence="1">
    <location>
        <begin position="21"/>
        <end position="56"/>
    </location>
</feature>
<evidence type="ECO:0000313" key="3">
    <source>
        <dbReference type="Proteomes" id="UP000076837"/>
    </source>
</evidence>
<comment type="caution">
    <text evidence="2">The sequence shown here is derived from an EMBL/GenBank/DDBJ whole genome shotgun (WGS) entry which is preliminary data.</text>
</comment>
<feature type="compositionally biased region" description="Acidic residues" evidence="1">
    <location>
        <begin position="411"/>
        <end position="427"/>
    </location>
</feature>
<dbReference type="SMART" id="SM00355">
    <property type="entry name" value="ZnF_C2H2"/>
    <property type="match status" value="2"/>
</dbReference>
<reference evidence="2 3" key="1">
    <citation type="journal article" date="2016" name="Sci. Rep.">
        <title>Draft genome sequencing and secretome analysis of fungal phytopathogen Ascochyta rabiei provides insight into the necrotrophic effector repertoire.</title>
        <authorList>
            <person name="Verma S."/>
            <person name="Gazara R.K."/>
            <person name="Nizam S."/>
            <person name="Parween S."/>
            <person name="Chattopadhyay D."/>
            <person name="Verma P.K."/>
        </authorList>
    </citation>
    <scope>NUCLEOTIDE SEQUENCE [LARGE SCALE GENOMIC DNA]</scope>
    <source>
        <strain evidence="2 3">ArDII</strain>
    </source>
</reference>
<name>A0A163A156_DIDRA</name>
<dbReference type="InterPro" id="IPR013087">
    <property type="entry name" value="Znf_C2H2_type"/>
</dbReference>
<protein>
    <submittedName>
        <fullName evidence="2">Uncharacterized protein</fullName>
    </submittedName>
</protein>
<dbReference type="Proteomes" id="UP000076837">
    <property type="component" value="Unassembled WGS sequence"/>
</dbReference>
<feature type="compositionally biased region" description="Polar residues" evidence="1">
    <location>
        <begin position="291"/>
        <end position="308"/>
    </location>
</feature>